<dbReference type="Proteomes" id="UP000265520">
    <property type="component" value="Unassembled WGS sequence"/>
</dbReference>
<keyword evidence="1" id="KW-0732">Signal</keyword>
<comment type="caution">
    <text evidence="2">The sequence shown here is derived from an EMBL/GenBank/DDBJ whole genome shotgun (WGS) entry which is preliminary data.</text>
</comment>
<feature type="non-terminal residue" evidence="2">
    <location>
        <position position="69"/>
    </location>
</feature>
<dbReference type="EMBL" id="LXQA011157044">
    <property type="protein sequence ID" value="MCI87082.1"/>
    <property type="molecule type" value="Genomic_DNA"/>
</dbReference>
<evidence type="ECO:0000256" key="1">
    <source>
        <dbReference type="SAM" id="SignalP"/>
    </source>
</evidence>
<accession>A0A392VI33</accession>
<name>A0A392VI33_9FABA</name>
<evidence type="ECO:0008006" key="4">
    <source>
        <dbReference type="Google" id="ProtNLM"/>
    </source>
</evidence>
<reference evidence="2 3" key="1">
    <citation type="journal article" date="2018" name="Front. Plant Sci.">
        <title>Red Clover (Trifolium pratense) and Zigzag Clover (T. medium) - A Picture of Genomic Similarities and Differences.</title>
        <authorList>
            <person name="Dluhosova J."/>
            <person name="Istvanek J."/>
            <person name="Nedelnik J."/>
            <person name="Repkova J."/>
        </authorList>
    </citation>
    <scope>NUCLEOTIDE SEQUENCE [LARGE SCALE GENOMIC DNA]</scope>
    <source>
        <strain evidence="3">cv. 10/8</strain>
        <tissue evidence="2">Leaf</tissue>
    </source>
</reference>
<evidence type="ECO:0000313" key="3">
    <source>
        <dbReference type="Proteomes" id="UP000265520"/>
    </source>
</evidence>
<proteinExistence type="predicted"/>
<feature type="chain" id="PRO_5017189617" description="RNase H type-1 domain-containing protein" evidence="1">
    <location>
        <begin position="25"/>
        <end position="69"/>
    </location>
</feature>
<feature type="signal peptide" evidence="1">
    <location>
        <begin position="1"/>
        <end position="24"/>
    </location>
</feature>
<evidence type="ECO:0000313" key="2">
    <source>
        <dbReference type="EMBL" id="MCI87082.1"/>
    </source>
</evidence>
<protein>
    <recommendedName>
        <fullName evidence="4">RNase H type-1 domain-containing protein</fullName>
    </recommendedName>
</protein>
<keyword evidence="3" id="KW-1185">Reference proteome</keyword>
<sequence>MGASLELLLGCIQGLLMWYGGALGLNDALDLVERYHIPKVIIEMDNQSVVKAVKQQTTIRKRWGFVVDR</sequence>
<organism evidence="2 3">
    <name type="scientific">Trifolium medium</name>
    <dbReference type="NCBI Taxonomy" id="97028"/>
    <lineage>
        <taxon>Eukaryota</taxon>
        <taxon>Viridiplantae</taxon>
        <taxon>Streptophyta</taxon>
        <taxon>Embryophyta</taxon>
        <taxon>Tracheophyta</taxon>
        <taxon>Spermatophyta</taxon>
        <taxon>Magnoliopsida</taxon>
        <taxon>eudicotyledons</taxon>
        <taxon>Gunneridae</taxon>
        <taxon>Pentapetalae</taxon>
        <taxon>rosids</taxon>
        <taxon>fabids</taxon>
        <taxon>Fabales</taxon>
        <taxon>Fabaceae</taxon>
        <taxon>Papilionoideae</taxon>
        <taxon>50 kb inversion clade</taxon>
        <taxon>NPAAA clade</taxon>
        <taxon>Hologalegina</taxon>
        <taxon>IRL clade</taxon>
        <taxon>Trifolieae</taxon>
        <taxon>Trifolium</taxon>
    </lineage>
</organism>
<dbReference type="AlphaFoldDB" id="A0A392VI33"/>